<comment type="caution">
    <text evidence="2">The sequence shown here is derived from an EMBL/GenBank/DDBJ whole genome shotgun (WGS) entry which is preliminary data.</text>
</comment>
<dbReference type="RefSeq" id="WP_268917807.1">
    <property type="nucleotide sequence ID" value="NZ_JAPTMY010000021.1"/>
</dbReference>
<name>A0ABT4I9K2_9ACTO</name>
<sequence>MTDVVLRDLSASELTGPEVRELLRLATDFDDAGLDRVVSDVLPRLTVLAALDSGVPVALAAYAPPAPPPAPDRTVAPGRGPRPEAVTIEYLATAGGRRRTGLAGALIAGIRRRHPRAAVRASTDDDAIGFYRRAGFADRPAPADPRWPGRRRYDCVLAPASLPAPG</sequence>
<proteinExistence type="predicted"/>
<dbReference type="Gene3D" id="3.40.630.30">
    <property type="match status" value="1"/>
</dbReference>
<evidence type="ECO:0000313" key="2">
    <source>
        <dbReference type="EMBL" id="MCZ0858411.1"/>
    </source>
</evidence>
<dbReference type="Pfam" id="PF00583">
    <property type="entry name" value="Acetyltransf_1"/>
    <property type="match status" value="1"/>
</dbReference>
<dbReference type="PROSITE" id="PS51186">
    <property type="entry name" value="GNAT"/>
    <property type="match status" value="1"/>
</dbReference>
<dbReference type="EMBL" id="JAPTMY010000021">
    <property type="protein sequence ID" value="MCZ0858411.1"/>
    <property type="molecule type" value="Genomic_DNA"/>
</dbReference>
<dbReference type="SUPFAM" id="SSF55729">
    <property type="entry name" value="Acyl-CoA N-acyltransferases (Nat)"/>
    <property type="match status" value="1"/>
</dbReference>
<reference evidence="2" key="1">
    <citation type="submission" date="2022-10" db="EMBL/GenBank/DDBJ databases">
        <title>Genome sequence of Actinomyces israelii ATCC 10048.</title>
        <authorList>
            <person name="Watt R.M."/>
            <person name="Tong W.M."/>
        </authorList>
    </citation>
    <scope>NUCLEOTIDE SEQUENCE</scope>
    <source>
        <strain evidence="2">ATCC 10048</strain>
    </source>
</reference>
<accession>A0ABT4I9K2</accession>
<feature type="domain" description="N-acetyltransferase" evidence="1">
    <location>
        <begin position="4"/>
        <end position="165"/>
    </location>
</feature>
<keyword evidence="3" id="KW-1185">Reference proteome</keyword>
<gene>
    <name evidence="2" type="ORF">OHJ16_10195</name>
</gene>
<evidence type="ECO:0000313" key="3">
    <source>
        <dbReference type="Proteomes" id="UP001072034"/>
    </source>
</evidence>
<organism evidence="2 3">
    <name type="scientific">Actinomyces israelii</name>
    <dbReference type="NCBI Taxonomy" id="1659"/>
    <lineage>
        <taxon>Bacteria</taxon>
        <taxon>Bacillati</taxon>
        <taxon>Actinomycetota</taxon>
        <taxon>Actinomycetes</taxon>
        <taxon>Actinomycetales</taxon>
        <taxon>Actinomycetaceae</taxon>
        <taxon>Actinomyces</taxon>
    </lineage>
</organism>
<evidence type="ECO:0000259" key="1">
    <source>
        <dbReference type="PROSITE" id="PS51186"/>
    </source>
</evidence>
<dbReference type="Proteomes" id="UP001072034">
    <property type="component" value="Unassembled WGS sequence"/>
</dbReference>
<dbReference type="InterPro" id="IPR000182">
    <property type="entry name" value="GNAT_dom"/>
</dbReference>
<dbReference type="InterPro" id="IPR016181">
    <property type="entry name" value="Acyl_CoA_acyltransferase"/>
</dbReference>
<protein>
    <submittedName>
        <fullName evidence="2">N-acetyltransferase</fullName>
    </submittedName>
</protein>